<organism evidence="1 2">
    <name type="scientific">Colletotrichum truncatum</name>
    <name type="common">Anthracnose fungus</name>
    <name type="synonym">Colletotrichum capsici</name>
    <dbReference type="NCBI Taxonomy" id="5467"/>
    <lineage>
        <taxon>Eukaryota</taxon>
        <taxon>Fungi</taxon>
        <taxon>Dikarya</taxon>
        <taxon>Ascomycota</taxon>
        <taxon>Pezizomycotina</taxon>
        <taxon>Sordariomycetes</taxon>
        <taxon>Hypocreomycetidae</taxon>
        <taxon>Glomerellales</taxon>
        <taxon>Glomerellaceae</taxon>
        <taxon>Colletotrichum</taxon>
        <taxon>Colletotrichum truncatum species complex</taxon>
    </lineage>
</organism>
<dbReference type="EMBL" id="VUJX02000002">
    <property type="protein sequence ID" value="KAL0941148.1"/>
    <property type="molecule type" value="Genomic_DNA"/>
</dbReference>
<sequence>MVHYPSDVTAKLELAAVSALAASAPNTSKGAAWAYAARFDISLETDLTQRFPQLEGFDMGLPYKQLQNAMSKCPSNMLVYSGGPGSGKTTFALSLVRCLVNDDDFRAAWTVHSNELCDDACDKLHEILRGTGKKVFRVYPIKRMLVALKGKSRIHGSNPLPQNQLSSSAATAVANHVRTLGAADEKDHPLTRADSLVVCAMTLAQDDQVTFSRFTRLRERASLSKEDEKTLTDICYGLLYFALKQATVIVGTPVALGQIALKRSSVGKWQPTAIFADDIGRMPEAQFWIPIAFLDAKFVVATGDTRYFKPMSKSFDNHNCGQDGAKWRSTFGPQRMMSFLRRVEKAGALATHIYTNRRNIGGIADWAKKNIYSGNMNIAHGSGSLVDLFRNEFNRILRAKSIVNSFIIDIREGEEIRMGTSYTNQANRNYTFSLIFKMFIAGFPSTRDFCQQGTVMVIVPYTAQLYEYINDWKAYNVNDAMRSRVFFRTVEGSMSAEADVVIFDTVRTVQLGFVPNAQRMAVATTRARGSMVTLLSTKNWEKGKGRASNTFRHNHMISYYNYHADRQAVIDTCFRKNGWKTVCGICGLPDHVDSACTSTRNCKKCNVVHAVRFCPRGFDAVGTYDPNRRSKQ</sequence>
<dbReference type="Proteomes" id="UP000805649">
    <property type="component" value="Unassembled WGS sequence"/>
</dbReference>
<evidence type="ECO:0000313" key="1">
    <source>
        <dbReference type="EMBL" id="KAL0941148.1"/>
    </source>
</evidence>
<keyword evidence="2" id="KW-1185">Reference proteome</keyword>
<reference evidence="1 2" key="1">
    <citation type="journal article" date="2020" name="Phytopathology">
        <title>Genome Sequence Resources of Colletotrichum truncatum, C. plurivorum, C. musicola, and C. sojae: Four Species Pathogenic to Soybean (Glycine max).</title>
        <authorList>
            <person name="Rogerio F."/>
            <person name="Boufleur T.R."/>
            <person name="Ciampi-Guillardi M."/>
            <person name="Sukno S.A."/>
            <person name="Thon M.R."/>
            <person name="Massola Junior N.S."/>
            <person name="Baroncelli R."/>
        </authorList>
    </citation>
    <scope>NUCLEOTIDE SEQUENCE [LARGE SCALE GENOMIC DNA]</scope>
    <source>
        <strain evidence="1 2">CMES1059</strain>
    </source>
</reference>
<keyword evidence="1" id="KW-0547">Nucleotide-binding</keyword>
<keyword evidence="1" id="KW-0067">ATP-binding</keyword>
<accession>A0ACC3ZB77</accession>
<keyword evidence="1" id="KW-0378">Hydrolase</keyword>
<keyword evidence="1" id="KW-0347">Helicase</keyword>
<gene>
    <name evidence="1" type="ORF">CTRU02_203911</name>
</gene>
<proteinExistence type="predicted"/>
<name>A0ACC3ZB77_COLTU</name>
<protein>
    <submittedName>
        <fullName evidence="1">DNA helicase</fullName>
    </submittedName>
</protein>
<evidence type="ECO:0000313" key="2">
    <source>
        <dbReference type="Proteomes" id="UP000805649"/>
    </source>
</evidence>
<comment type="caution">
    <text evidence="1">The sequence shown here is derived from an EMBL/GenBank/DDBJ whole genome shotgun (WGS) entry which is preliminary data.</text>
</comment>